<dbReference type="Proteomes" id="UP001224418">
    <property type="component" value="Unassembled WGS sequence"/>
</dbReference>
<accession>A0ABU0JQW8</accession>
<gene>
    <name evidence="1" type="ORF">QOZ93_000355</name>
</gene>
<proteinExistence type="predicted"/>
<keyword evidence="2" id="KW-1185">Reference proteome</keyword>
<evidence type="ECO:0000313" key="1">
    <source>
        <dbReference type="EMBL" id="MDQ0478646.1"/>
    </source>
</evidence>
<dbReference type="EMBL" id="JAUSWN010000002">
    <property type="protein sequence ID" value="MDQ0478646.1"/>
    <property type="molecule type" value="Genomic_DNA"/>
</dbReference>
<comment type="caution">
    <text evidence="1">The sequence shown here is derived from an EMBL/GenBank/DDBJ whole genome shotgun (WGS) entry which is preliminary data.</text>
</comment>
<organism evidence="1 2">
    <name type="scientific">Hathewaya limosa</name>
    <name type="common">Clostridium limosum</name>
    <dbReference type="NCBI Taxonomy" id="1536"/>
    <lineage>
        <taxon>Bacteria</taxon>
        <taxon>Bacillati</taxon>
        <taxon>Bacillota</taxon>
        <taxon>Clostridia</taxon>
        <taxon>Eubacteriales</taxon>
        <taxon>Clostridiaceae</taxon>
        <taxon>Hathewaya</taxon>
    </lineage>
</organism>
<name>A0ABU0JQW8_HATLI</name>
<dbReference type="Pfam" id="PF19991">
    <property type="entry name" value="HMA_2"/>
    <property type="match status" value="1"/>
</dbReference>
<reference evidence="1 2" key="1">
    <citation type="submission" date="2023-07" db="EMBL/GenBank/DDBJ databases">
        <title>Genomic Encyclopedia of Type Strains, Phase IV (KMG-IV): sequencing the most valuable type-strain genomes for metagenomic binning, comparative biology and taxonomic classification.</title>
        <authorList>
            <person name="Goeker M."/>
        </authorList>
    </citation>
    <scope>NUCLEOTIDE SEQUENCE [LARGE SCALE GENOMIC DNA]</scope>
    <source>
        <strain evidence="1 2">DSM 1400</strain>
    </source>
</reference>
<dbReference type="RefSeq" id="WP_307354885.1">
    <property type="nucleotide sequence ID" value="NZ_BAAACJ010000008.1"/>
</dbReference>
<evidence type="ECO:0000313" key="2">
    <source>
        <dbReference type="Proteomes" id="UP001224418"/>
    </source>
</evidence>
<protein>
    <submittedName>
        <fullName evidence="1">Copper chaperone CopZ</fullName>
    </submittedName>
</protein>
<sequence length="126" mass="14822">MIDFKAYIVKHFAKVKVVHSIPGRLRLKVPTSVKVPEEFREYDKFVIEGVKNLDGITNISFNYIIGTILVNYDTEKVYEEKVLRWINKVVEITVDNLKFIQQYGETNLEYVINTLNQKLKEEVKKL</sequence>